<reference evidence="1 2" key="1">
    <citation type="submission" date="2021-06" db="EMBL/GenBank/DDBJ databases">
        <authorList>
            <person name="Palmer J.M."/>
        </authorList>
    </citation>
    <scope>NUCLEOTIDE SEQUENCE [LARGE SCALE GENOMIC DNA]</scope>
    <source>
        <strain evidence="2">if_2019</strain>
        <tissue evidence="1">Muscle</tissue>
    </source>
</reference>
<accession>A0ABV0U0R2</accession>
<dbReference type="EMBL" id="JAHRIQ010053832">
    <property type="protein sequence ID" value="MEQ2238755.1"/>
    <property type="molecule type" value="Genomic_DNA"/>
</dbReference>
<dbReference type="Proteomes" id="UP001482620">
    <property type="component" value="Unassembled WGS sequence"/>
</dbReference>
<sequence>MMSSSSFTSDGFLPCNGIRGAVYPTSESLSKYRGHNFSLRSPVQAILTIGPVEDTEYRDRHAEVNGWGKFYLPTTVKMQVIGYVKGTRYPCDQLVLMTCEDKKVYGYDGDELHLVASSLYQMSAEGIAYPALKSYYHGEAFKDMTKEDWEKVKQGPVGKRLDEEHHKLVASHKSALLENIRKSRLKQRCHQQYGSFLPDSNLTQLQRGGT</sequence>
<keyword evidence="2" id="KW-1185">Reference proteome</keyword>
<name>A0ABV0U0R2_9TELE</name>
<dbReference type="Pfam" id="PF02393">
    <property type="entry name" value="US22"/>
    <property type="match status" value="1"/>
</dbReference>
<evidence type="ECO:0000313" key="1">
    <source>
        <dbReference type="EMBL" id="MEQ2238755.1"/>
    </source>
</evidence>
<proteinExistence type="predicted"/>
<dbReference type="InterPro" id="IPR003360">
    <property type="entry name" value="US22-like"/>
</dbReference>
<protein>
    <recommendedName>
        <fullName evidence="3">US22 family protein</fullName>
    </recommendedName>
</protein>
<evidence type="ECO:0000313" key="2">
    <source>
        <dbReference type="Proteomes" id="UP001482620"/>
    </source>
</evidence>
<comment type="caution">
    <text evidence="1">The sequence shown here is derived from an EMBL/GenBank/DDBJ whole genome shotgun (WGS) entry which is preliminary data.</text>
</comment>
<gene>
    <name evidence="1" type="ORF">ILYODFUR_036546</name>
</gene>
<organism evidence="1 2">
    <name type="scientific">Ilyodon furcidens</name>
    <name type="common">goldbreast splitfin</name>
    <dbReference type="NCBI Taxonomy" id="33524"/>
    <lineage>
        <taxon>Eukaryota</taxon>
        <taxon>Metazoa</taxon>
        <taxon>Chordata</taxon>
        <taxon>Craniata</taxon>
        <taxon>Vertebrata</taxon>
        <taxon>Euteleostomi</taxon>
        <taxon>Actinopterygii</taxon>
        <taxon>Neopterygii</taxon>
        <taxon>Teleostei</taxon>
        <taxon>Neoteleostei</taxon>
        <taxon>Acanthomorphata</taxon>
        <taxon>Ovalentaria</taxon>
        <taxon>Atherinomorphae</taxon>
        <taxon>Cyprinodontiformes</taxon>
        <taxon>Goodeidae</taxon>
        <taxon>Ilyodon</taxon>
    </lineage>
</organism>
<evidence type="ECO:0008006" key="3">
    <source>
        <dbReference type="Google" id="ProtNLM"/>
    </source>
</evidence>